<evidence type="ECO:0000313" key="1">
    <source>
        <dbReference type="EMBL" id="ADE85038.1"/>
    </source>
</evidence>
<gene>
    <name evidence="1" type="ordered locus">RCAP_rcc01283</name>
</gene>
<dbReference type="GeneID" id="41344802"/>
<sequence>MKEGATKARSEKRKATEIVACRLYPHEFRAVEAAALASGLRSSGLLARRLLLDHLARPGIDVALLRDLALKLAAENPRPAQRSILARMIEHLDEAGT</sequence>
<dbReference type="STRING" id="272942.RCAP_rcc01283"/>
<dbReference type="AlphaFoldDB" id="D5ASE7"/>
<reference key="1">
    <citation type="submission" date="2008-12" db="EMBL/GenBank/DDBJ databases">
        <title>Complete genome sequence of Rhodobacter capsulatus SB1003.</title>
        <authorList>
            <person name="Strnad H."/>
            <person name="Lapidus A."/>
            <person name="Vlcek C."/>
            <person name="Ulbrich P."/>
            <person name="Paces J."/>
            <person name="Maltsev N."/>
            <person name="Kumar V."/>
            <person name="Kogan Y."/>
            <person name="Milgram A."/>
            <person name="Rebrekov D."/>
            <person name="Mazur M."/>
            <person name="Cox R."/>
            <person name="Kyrpides N."/>
            <person name="Kolar M."/>
            <person name="Sachova J."/>
            <person name="Ridl J."/>
            <person name="Ivanova N."/>
            <person name="Kapatral V."/>
            <person name="Los T."/>
            <person name="Lykidis A."/>
            <person name="Mikhailova N."/>
            <person name="Reznik G."/>
            <person name="Vasieva O."/>
            <person name="Fonstein M."/>
            <person name="Paces V."/>
            <person name="Haselkorn R."/>
        </authorList>
    </citation>
    <scope>NUCLEOTIDE SEQUENCE</scope>
    <source>
        <strain>SB1003</strain>
    </source>
</reference>
<name>D5ASE7_RHOCB</name>
<dbReference type="KEGG" id="rcp:RCAP_rcc01283"/>
<evidence type="ECO:0000313" key="2">
    <source>
        <dbReference type="Proteomes" id="UP000002361"/>
    </source>
</evidence>
<dbReference type="RefSeq" id="WP_013067017.1">
    <property type="nucleotide sequence ID" value="NC_014034.1"/>
</dbReference>
<keyword evidence="2" id="KW-1185">Reference proteome</keyword>
<organism evidence="1 2">
    <name type="scientific">Rhodobacter capsulatus (strain ATCC BAA-309 / NBRC 16581 / SB1003)</name>
    <dbReference type="NCBI Taxonomy" id="272942"/>
    <lineage>
        <taxon>Bacteria</taxon>
        <taxon>Pseudomonadati</taxon>
        <taxon>Pseudomonadota</taxon>
        <taxon>Alphaproteobacteria</taxon>
        <taxon>Rhodobacterales</taxon>
        <taxon>Rhodobacter group</taxon>
        <taxon>Rhodobacter</taxon>
    </lineage>
</organism>
<dbReference type="Proteomes" id="UP000002361">
    <property type="component" value="Chromosome"/>
</dbReference>
<proteinExistence type="predicted"/>
<reference evidence="1 2" key="2">
    <citation type="journal article" date="2010" name="J. Bacteriol.">
        <title>Complete genome sequence of the photosynthetic purple nonsulfur bacterium Rhodobacter capsulatus SB 1003.</title>
        <authorList>
            <person name="Strnad H."/>
            <person name="Lapidus A."/>
            <person name="Paces J."/>
            <person name="Ulbrich P."/>
            <person name="Vlcek C."/>
            <person name="Paces V."/>
            <person name="Haselkorn R."/>
        </authorList>
    </citation>
    <scope>NUCLEOTIDE SEQUENCE [LARGE SCALE GENOMIC DNA]</scope>
    <source>
        <strain evidence="2">ATCC BAA-309 / NBRC 16581 / SB1003</strain>
    </source>
</reference>
<protein>
    <submittedName>
        <fullName evidence="1">Uncharacterized protein</fullName>
    </submittedName>
</protein>
<dbReference type="HOGENOM" id="CLU_2344738_0_0_5"/>
<dbReference type="EMBL" id="CP001312">
    <property type="protein sequence ID" value="ADE85038.1"/>
    <property type="molecule type" value="Genomic_DNA"/>
</dbReference>
<accession>D5ASE7</accession>